<sequence>MYPLFLALHSLVRWLVLLSLLFSIFRSYSGWLKKKTYTGFDNTVRHITATIAHIQLIIGVALYFISPIVSYFLHNFKEAVHMRQIRFFGMEHVTMMLTGIVLVTIGSAKAKRKLTDNDKFRTQAVWFTIGLLVILSSIPWAFSPLISRPWFRPF</sequence>
<feature type="transmembrane region" description="Helical" evidence="1">
    <location>
        <begin position="125"/>
        <end position="146"/>
    </location>
</feature>
<accession>A0ABP8GDA9</accession>
<evidence type="ECO:0000313" key="3">
    <source>
        <dbReference type="Proteomes" id="UP001500582"/>
    </source>
</evidence>
<feature type="transmembrane region" description="Helical" evidence="1">
    <location>
        <begin position="85"/>
        <end position="105"/>
    </location>
</feature>
<evidence type="ECO:0000313" key="2">
    <source>
        <dbReference type="EMBL" id="GAA4322224.1"/>
    </source>
</evidence>
<keyword evidence="1" id="KW-1133">Transmembrane helix</keyword>
<protein>
    <recommendedName>
        <fullName evidence="4">Cytochrome B</fullName>
    </recommendedName>
</protein>
<proteinExistence type="predicted"/>
<keyword evidence="1" id="KW-0812">Transmembrane</keyword>
<gene>
    <name evidence="2" type="ORF">GCM10023149_22420</name>
</gene>
<feature type="transmembrane region" description="Helical" evidence="1">
    <location>
        <begin position="51"/>
        <end position="73"/>
    </location>
</feature>
<dbReference type="RefSeq" id="WP_345211159.1">
    <property type="nucleotide sequence ID" value="NZ_BAABFT010000005.1"/>
</dbReference>
<evidence type="ECO:0000256" key="1">
    <source>
        <dbReference type="SAM" id="Phobius"/>
    </source>
</evidence>
<dbReference type="Proteomes" id="UP001500582">
    <property type="component" value="Unassembled WGS sequence"/>
</dbReference>
<organism evidence="2 3">
    <name type="scientific">Mucilaginibacter gynuensis</name>
    <dbReference type="NCBI Taxonomy" id="1302236"/>
    <lineage>
        <taxon>Bacteria</taxon>
        <taxon>Pseudomonadati</taxon>
        <taxon>Bacteroidota</taxon>
        <taxon>Sphingobacteriia</taxon>
        <taxon>Sphingobacteriales</taxon>
        <taxon>Sphingobacteriaceae</taxon>
        <taxon>Mucilaginibacter</taxon>
    </lineage>
</organism>
<dbReference type="EMBL" id="BAABFT010000005">
    <property type="protein sequence ID" value="GAA4322224.1"/>
    <property type="molecule type" value="Genomic_DNA"/>
</dbReference>
<keyword evidence="1" id="KW-0472">Membrane</keyword>
<keyword evidence="3" id="KW-1185">Reference proteome</keyword>
<name>A0ABP8GDA9_9SPHI</name>
<reference evidence="3" key="1">
    <citation type="journal article" date="2019" name="Int. J. Syst. Evol. Microbiol.">
        <title>The Global Catalogue of Microorganisms (GCM) 10K type strain sequencing project: providing services to taxonomists for standard genome sequencing and annotation.</title>
        <authorList>
            <consortium name="The Broad Institute Genomics Platform"/>
            <consortium name="The Broad Institute Genome Sequencing Center for Infectious Disease"/>
            <person name="Wu L."/>
            <person name="Ma J."/>
        </authorList>
    </citation>
    <scope>NUCLEOTIDE SEQUENCE [LARGE SCALE GENOMIC DNA]</scope>
    <source>
        <strain evidence="3">JCM 17705</strain>
    </source>
</reference>
<comment type="caution">
    <text evidence="2">The sequence shown here is derived from an EMBL/GenBank/DDBJ whole genome shotgun (WGS) entry which is preliminary data.</text>
</comment>
<evidence type="ECO:0008006" key="4">
    <source>
        <dbReference type="Google" id="ProtNLM"/>
    </source>
</evidence>